<dbReference type="SMART" id="SM00919">
    <property type="entry name" value="Malic_M"/>
    <property type="match status" value="1"/>
</dbReference>
<evidence type="ECO:0000259" key="3">
    <source>
        <dbReference type="PROSITE" id="PS51671"/>
    </source>
</evidence>
<dbReference type="InterPro" id="IPR012302">
    <property type="entry name" value="Malic_NAD-bd"/>
</dbReference>
<name>A0A330L8B9_9BACT</name>
<dbReference type="GO" id="GO:0051287">
    <property type="term" value="F:NAD binding"/>
    <property type="evidence" value="ECO:0007669"/>
    <property type="project" value="InterPro"/>
</dbReference>
<gene>
    <name evidence="4" type="ORF">NITLEN_60036</name>
</gene>
<dbReference type="EC" id="1.1.1.38" evidence="4"/>
<dbReference type="PROSITE" id="PS51671">
    <property type="entry name" value="ACT"/>
    <property type="match status" value="1"/>
</dbReference>
<dbReference type="Pfam" id="PF13291">
    <property type="entry name" value="ACT_4"/>
    <property type="match status" value="1"/>
</dbReference>
<dbReference type="CDD" id="cd05311">
    <property type="entry name" value="NAD_bind_2_malic_enz"/>
    <property type="match status" value="1"/>
</dbReference>
<comment type="pathway">
    <text evidence="2">Amino-acid biosynthesis.</text>
</comment>
<evidence type="ECO:0000256" key="1">
    <source>
        <dbReference type="ARBA" id="ARBA00023002"/>
    </source>
</evidence>
<dbReference type="RefSeq" id="WP_121990429.1">
    <property type="nucleotide sequence ID" value="NZ_OUNR01000019.1"/>
</dbReference>
<dbReference type="InterPro" id="IPR045213">
    <property type="entry name" value="Malic_NAD-bd_bact_type"/>
</dbReference>
<keyword evidence="5" id="KW-1185">Reference proteome</keyword>
<dbReference type="PANTHER" id="PTHR43237">
    <property type="entry name" value="NADP-DEPENDENT MALIC ENZYME"/>
    <property type="match status" value="1"/>
</dbReference>
<dbReference type="SUPFAM" id="SSF51735">
    <property type="entry name" value="NAD(P)-binding Rossmann-fold domains"/>
    <property type="match status" value="1"/>
</dbReference>
<sequence length="480" mass="50705">MVDLGPYSNYRLTVRLELANTPGIFARVAALLADEGANLGAVDIVSATTTHMVRDVTFDVRNETHGEKVLARLNALPDVTVLSASDRIFLLHLGGKIRVEGKIPINTRNILSMVYTPGVGRVSQAIARDKSKVYAFTSKSNSVAVVTDGSAVLGLGNLGPEAALPVMEGKVMLFKELAGIDAWPLCLNTQDPDEIVRIVQGIAPGFGAINLEDISAPRCFDIERRLKASLDVPVMHDDQHGTAVVILAALTNALLVTGKQIEDIRVVVNGLGAAGTACCRMLLAAGVSHLLGCDQEGIILSGSPEQLHACRTDLATCITRAAPTGTLRDALKGADVFIGLSVGNILVAEDLELMAPERIVFAMANPDPEVSPELAASHCRIFATGRSDFPNQINNALAFPGIFRGALDVQAKEINEIMKLAAAKAIAEVIPPSALSEDYIIPSLFDKTVVPQVARAVATAARDSGVARRRMPGTASSSAE</sequence>
<dbReference type="InParanoid" id="A0A330L8B9"/>
<organism evidence="4 5">
    <name type="scientific">Nitrospira lenta</name>
    <dbReference type="NCBI Taxonomy" id="1436998"/>
    <lineage>
        <taxon>Bacteria</taxon>
        <taxon>Pseudomonadati</taxon>
        <taxon>Nitrospirota</taxon>
        <taxon>Nitrospiria</taxon>
        <taxon>Nitrospirales</taxon>
        <taxon>Nitrospiraceae</taxon>
        <taxon>Nitrospira</taxon>
    </lineage>
</organism>
<dbReference type="Pfam" id="PF00390">
    <property type="entry name" value="malic"/>
    <property type="match status" value="1"/>
</dbReference>
<dbReference type="InterPro" id="IPR002912">
    <property type="entry name" value="ACT_dom"/>
</dbReference>
<protein>
    <submittedName>
        <fullName evidence="4">NAD-dependent malic enzyme</fullName>
        <ecNumber evidence="4">1.1.1.38</ecNumber>
    </submittedName>
</protein>
<dbReference type="FunFam" id="3.40.50.720:FF:000095">
    <property type="entry name" value="NADP-dependent malic enzyme"/>
    <property type="match status" value="1"/>
</dbReference>
<feature type="domain" description="ACT" evidence="3">
    <location>
        <begin position="13"/>
        <end position="87"/>
    </location>
</feature>
<dbReference type="Gene3D" id="3.40.50.10380">
    <property type="entry name" value="Malic enzyme, N-terminal domain"/>
    <property type="match status" value="1"/>
</dbReference>
<dbReference type="InterPro" id="IPR012301">
    <property type="entry name" value="Malic_N_dom"/>
</dbReference>
<dbReference type="SUPFAM" id="SSF55021">
    <property type="entry name" value="ACT-like"/>
    <property type="match status" value="1"/>
</dbReference>
<dbReference type="InterPro" id="IPR046346">
    <property type="entry name" value="Aminoacid_DH-like_N_sf"/>
</dbReference>
<dbReference type="FunCoup" id="A0A330L8B9">
    <property type="interactions" value="336"/>
</dbReference>
<dbReference type="OrthoDB" id="9805787at2"/>
<evidence type="ECO:0000313" key="5">
    <source>
        <dbReference type="Proteomes" id="UP000248168"/>
    </source>
</evidence>
<evidence type="ECO:0000313" key="4">
    <source>
        <dbReference type="EMBL" id="SPP66233.1"/>
    </source>
</evidence>
<accession>A0A330L8B9</accession>
<dbReference type="InterPro" id="IPR051674">
    <property type="entry name" value="Malate_Decarboxylase"/>
</dbReference>
<dbReference type="SUPFAM" id="SSF53223">
    <property type="entry name" value="Aminoacid dehydrogenase-like, N-terminal domain"/>
    <property type="match status" value="1"/>
</dbReference>
<dbReference type="InterPro" id="IPR045865">
    <property type="entry name" value="ACT-like_dom_sf"/>
</dbReference>
<evidence type="ECO:0000256" key="2">
    <source>
        <dbReference type="ARBA" id="ARBA00029440"/>
    </source>
</evidence>
<dbReference type="GO" id="GO:0016616">
    <property type="term" value="F:oxidoreductase activity, acting on the CH-OH group of donors, NAD or NADP as acceptor"/>
    <property type="evidence" value="ECO:0007669"/>
    <property type="project" value="InterPro"/>
</dbReference>
<keyword evidence="1 4" id="KW-0560">Oxidoreductase</keyword>
<dbReference type="EMBL" id="OUNR01000019">
    <property type="protein sequence ID" value="SPP66233.1"/>
    <property type="molecule type" value="Genomic_DNA"/>
</dbReference>
<dbReference type="GO" id="GO:0004470">
    <property type="term" value="F:malic enzyme activity"/>
    <property type="evidence" value="ECO:0007669"/>
    <property type="project" value="InterPro"/>
</dbReference>
<proteinExistence type="predicted"/>
<dbReference type="Gene3D" id="3.40.50.720">
    <property type="entry name" value="NAD(P)-binding Rossmann-like Domain"/>
    <property type="match status" value="1"/>
</dbReference>
<dbReference type="InterPro" id="IPR037062">
    <property type="entry name" value="Malic_N_dom_sf"/>
</dbReference>
<dbReference type="InterPro" id="IPR036291">
    <property type="entry name" value="NAD(P)-bd_dom_sf"/>
</dbReference>
<dbReference type="AlphaFoldDB" id="A0A330L8B9"/>
<dbReference type="PANTHER" id="PTHR43237:SF4">
    <property type="entry name" value="NADP-DEPENDENT MALIC ENZYME"/>
    <property type="match status" value="1"/>
</dbReference>
<reference evidence="5" key="1">
    <citation type="submission" date="2018-04" db="EMBL/GenBank/DDBJ databases">
        <authorList>
            <person name="Lucker S."/>
            <person name="Sakoula D."/>
        </authorList>
    </citation>
    <scope>NUCLEOTIDE SEQUENCE [LARGE SCALE GENOMIC DNA]</scope>
</reference>
<dbReference type="SMART" id="SM01274">
    <property type="entry name" value="malic"/>
    <property type="match status" value="1"/>
</dbReference>
<dbReference type="Proteomes" id="UP000248168">
    <property type="component" value="Unassembled WGS sequence"/>
</dbReference>
<dbReference type="Gene3D" id="3.30.70.260">
    <property type="match status" value="1"/>
</dbReference>
<dbReference type="Pfam" id="PF03949">
    <property type="entry name" value="Malic_M"/>
    <property type="match status" value="1"/>
</dbReference>